<dbReference type="Proteomes" id="UP000663841">
    <property type="component" value="Unassembled WGS sequence"/>
</dbReference>
<name>A0A8H3B2K0_9AGAM</name>
<sequence>MTAICSICQEKLQSGQAAVLSLCGHVLCDGCLQQWAGRNNPPNKVDCPMCRRRHLYPKQTHILYFEEEQSEAKIFRNEISNVIKLVERCAGDGSSVKGVVAELKKLSDKGKQLNDPSVTQATISGLDAMINHLSKKLAPLRSAEELEQSLADTISEMERIVNENKHLVIQRQELEAKLTAQRSETEARTQTIQVMMRESERARRMEAQMAKMKVEQEALKKDLKKVREEKENAREKILVLKRKNLNLMTTNESLRVDLNLSLSTRPPPSTYQSPSPTKRLSRGSIISIRSQSSPESKFVSLVSSDGEEHKVTESSSVQFISDDDDDEPVPAFRELKSKIKPVKPIALFQQVPQASTSRPPRSVQKRKLAASVPTTPNNGGLELRNGKLTGLVATGPKRSKRA</sequence>
<evidence type="ECO:0000256" key="3">
    <source>
        <dbReference type="ARBA" id="ARBA00022833"/>
    </source>
</evidence>
<feature type="region of interest" description="Disordered" evidence="6">
    <location>
        <begin position="350"/>
        <end position="402"/>
    </location>
</feature>
<feature type="region of interest" description="Disordered" evidence="6">
    <location>
        <begin position="260"/>
        <end position="282"/>
    </location>
</feature>
<dbReference type="GO" id="GO:0008270">
    <property type="term" value="F:zinc ion binding"/>
    <property type="evidence" value="ECO:0007669"/>
    <property type="project" value="UniProtKB-KW"/>
</dbReference>
<dbReference type="InterPro" id="IPR013083">
    <property type="entry name" value="Znf_RING/FYVE/PHD"/>
</dbReference>
<dbReference type="Pfam" id="PF13639">
    <property type="entry name" value="zf-RING_2"/>
    <property type="match status" value="1"/>
</dbReference>
<keyword evidence="3" id="KW-0862">Zinc</keyword>
<feature type="domain" description="RING-type" evidence="7">
    <location>
        <begin position="5"/>
        <end position="51"/>
    </location>
</feature>
<feature type="compositionally biased region" description="Polar residues" evidence="6">
    <location>
        <begin position="350"/>
        <end position="359"/>
    </location>
</feature>
<evidence type="ECO:0000313" key="8">
    <source>
        <dbReference type="EMBL" id="CAE6446367.1"/>
    </source>
</evidence>
<evidence type="ECO:0000256" key="6">
    <source>
        <dbReference type="SAM" id="MobiDB-lite"/>
    </source>
</evidence>
<dbReference type="CDD" id="cd16448">
    <property type="entry name" value="RING-H2"/>
    <property type="match status" value="1"/>
</dbReference>
<dbReference type="InterPro" id="IPR001841">
    <property type="entry name" value="Znf_RING"/>
</dbReference>
<organism evidence="8 9">
    <name type="scientific">Rhizoctonia solani</name>
    <dbReference type="NCBI Taxonomy" id="456999"/>
    <lineage>
        <taxon>Eukaryota</taxon>
        <taxon>Fungi</taxon>
        <taxon>Dikarya</taxon>
        <taxon>Basidiomycota</taxon>
        <taxon>Agaricomycotina</taxon>
        <taxon>Agaricomycetes</taxon>
        <taxon>Cantharellales</taxon>
        <taxon>Ceratobasidiaceae</taxon>
        <taxon>Rhizoctonia</taxon>
    </lineage>
</organism>
<dbReference type="SUPFAM" id="SSF57850">
    <property type="entry name" value="RING/U-box"/>
    <property type="match status" value="1"/>
</dbReference>
<evidence type="ECO:0000256" key="2">
    <source>
        <dbReference type="ARBA" id="ARBA00022771"/>
    </source>
</evidence>
<protein>
    <recommendedName>
        <fullName evidence="7">RING-type domain-containing protein</fullName>
    </recommendedName>
</protein>
<dbReference type="SMART" id="SM00184">
    <property type="entry name" value="RING"/>
    <property type="match status" value="1"/>
</dbReference>
<evidence type="ECO:0000256" key="4">
    <source>
        <dbReference type="PROSITE-ProRule" id="PRU00175"/>
    </source>
</evidence>
<reference evidence="8" key="1">
    <citation type="submission" date="2021-01" db="EMBL/GenBank/DDBJ databases">
        <authorList>
            <person name="Kaushik A."/>
        </authorList>
    </citation>
    <scope>NUCLEOTIDE SEQUENCE</scope>
    <source>
        <strain evidence="8">AG3-T5</strain>
    </source>
</reference>
<keyword evidence="1" id="KW-0479">Metal-binding</keyword>
<keyword evidence="5" id="KW-0175">Coiled coil</keyword>
<feature type="coiled-coil region" evidence="5">
    <location>
        <begin position="143"/>
        <end position="243"/>
    </location>
</feature>
<dbReference type="Gene3D" id="3.30.40.10">
    <property type="entry name" value="Zinc/RING finger domain, C3HC4 (zinc finger)"/>
    <property type="match status" value="1"/>
</dbReference>
<evidence type="ECO:0000256" key="5">
    <source>
        <dbReference type="SAM" id="Coils"/>
    </source>
</evidence>
<evidence type="ECO:0000313" key="9">
    <source>
        <dbReference type="Proteomes" id="UP000663841"/>
    </source>
</evidence>
<proteinExistence type="predicted"/>
<dbReference type="AlphaFoldDB" id="A0A8H3B2K0"/>
<accession>A0A8H3B2K0</accession>
<feature type="region of interest" description="Disordered" evidence="6">
    <location>
        <begin position="301"/>
        <end position="329"/>
    </location>
</feature>
<keyword evidence="2 4" id="KW-0863">Zinc-finger</keyword>
<comment type="caution">
    <text evidence="8">The sequence shown here is derived from an EMBL/GenBank/DDBJ whole genome shotgun (WGS) entry which is preliminary data.</text>
</comment>
<feature type="compositionally biased region" description="Low complexity" evidence="6">
    <location>
        <begin position="270"/>
        <end position="282"/>
    </location>
</feature>
<dbReference type="PROSITE" id="PS50089">
    <property type="entry name" value="ZF_RING_2"/>
    <property type="match status" value="1"/>
</dbReference>
<evidence type="ECO:0000256" key="1">
    <source>
        <dbReference type="ARBA" id="ARBA00022723"/>
    </source>
</evidence>
<evidence type="ECO:0000259" key="7">
    <source>
        <dbReference type="PROSITE" id="PS50089"/>
    </source>
</evidence>
<dbReference type="InterPro" id="IPR017907">
    <property type="entry name" value="Znf_RING_CS"/>
</dbReference>
<gene>
    <name evidence="8" type="ORF">RDB_LOCUS113172</name>
</gene>
<dbReference type="EMBL" id="CAJMWW010000115">
    <property type="protein sequence ID" value="CAE6446367.1"/>
    <property type="molecule type" value="Genomic_DNA"/>
</dbReference>
<dbReference type="PROSITE" id="PS00518">
    <property type="entry name" value="ZF_RING_1"/>
    <property type="match status" value="1"/>
</dbReference>